<dbReference type="Gene3D" id="3.30.420.10">
    <property type="entry name" value="Ribonuclease H-like superfamily/Ribonuclease H"/>
    <property type="match status" value="1"/>
</dbReference>
<dbReference type="EMBL" id="CP033169">
    <property type="protein sequence ID" value="AYO29636.1"/>
    <property type="molecule type" value="Genomic_DNA"/>
</dbReference>
<accession>A0A3G2R2B8</accession>
<evidence type="ECO:0000313" key="2">
    <source>
        <dbReference type="EMBL" id="AYO29636.1"/>
    </source>
</evidence>
<dbReference type="SUPFAM" id="SSF53098">
    <property type="entry name" value="Ribonuclease H-like"/>
    <property type="match status" value="1"/>
</dbReference>
<gene>
    <name evidence="2" type="ORF">D2962_02560</name>
</gene>
<feature type="domain" description="Tc1-like transposase DDE" evidence="1">
    <location>
        <begin position="4"/>
        <end position="118"/>
    </location>
</feature>
<name>A0A3G2R2B8_9FIRM</name>
<proteinExistence type="predicted"/>
<dbReference type="GO" id="GO:0003676">
    <property type="term" value="F:nucleic acid binding"/>
    <property type="evidence" value="ECO:0007669"/>
    <property type="project" value="InterPro"/>
</dbReference>
<keyword evidence="3" id="KW-1185">Reference proteome</keyword>
<sequence length="154" mass="18263">MSRDHEYIRLGTVLILSGIDLQTGIIHGLVREKHRGKEFIELLKKIDNYYPTDWVIKIICDNHSAHISKETRAYLKEHPGRFEFIFTPQHASWLNIIETLFSKMARSVLRGIRANSTEEYCKRIESYWEQLNQEPVVFHWSYEIEKVDQELSSI</sequence>
<protein>
    <submittedName>
        <fullName evidence="2">IS630 family transposase</fullName>
    </submittedName>
</protein>
<dbReference type="InterPro" id="IPR036397">
    <property type="entry name" value="RNaseH_sf"/>
</dbReference>
<dbReference type="InterPro" id="IPR038717">
    <property type="entry name" value="Tc1-like_DDE_dom"/>
</dbReference>
<dbReference type="InterPro" id="IPR047655">
    <property type="entry name" value="Transpos_IS630-like"/>
</dbReference>
<dbReference type="NCBIfam" id="NF033545">
    <property type="entry name" value="transpos_IS630"/>
    <property type="match status" value="1"/>
</dbReference>
<dbReference type="InterPro" id="IPR012337">
    <property type="entry name" value="RNaseH-like_sf"/>
</dbReference>
<dbReference type="AlphaFoldDB" id="A0A3G2R2B8"/>
<reference evidence="2 3" key="1">
    <citation type="submission" date="2018-10" db="EMBL/GenBank/DDBJ databases">
        <authorList>
            <person name="Zhang X."/>
        </authorList>
    </citation>
    <scope>NUCLEOTIDE SEQUENCE [LARGE SCALE GENOMIC DNA]</scope>
    <source>
        <strain evidence="2 3">SK-G1</strain>
    </source>
</reference>
<organism evidence="2 3">
    <name type="scientific">Biomaibacter acetigenes</name>
    <dbReference type="NCBI Taxonomy" id="2316383"/>
    <lineage>
        <taxon>Bacteria</taxon>
        <taxon>Bacillati</taxon>
        <taxon>Bacillota</taxon>
        <taxon>Clostridia</taxon>
        <taxon>Thermosediminibacterales</taxon>
        <taxon>Tepidanaerobacteraceae</taxon>
        <taxon>Biomaibacter</taxon>
    </lineage>
</organism>
<dbReference type="RefSeq" id="WP_122014026.1">
    <property type="nucleotide sequence ID" value="NZ_CP033169.1"/>
</dbReference>
<dbReference type="KEGG" id="bacg:D2962_02560"/>
<dbReference type="Proteomes" id="UP000280960">
    <property type="component" value="Chromosome"/>
</dbReference>
<dbReference type="Pfam" id="PF13358">
    <property type="entry name" value="DDE_3"/>
    <property type="match status" value="1"/>
</dbReference>
<evidence type="ECO:0000259" key="1">
    <source>
        <dbReference type="Pfam" id="PF13358"/>
    </source>
</evidence>
<evidence type="ECO:0000313" key="3">
    <source>
        <dbReference type="Proteomes" id="UP000280960"/>
    </source>
</evidence>